<feature type="compositionally biased region" description="Basic and acidic residues" evidence="1">
    <location>
        <begin position="147"/>
        <end position="161"/>
    </location>
</feature>
<dbReference type="AlphaFoldDB" id="A0A9P8QLA7"/>
<feature type="compositionally biased region" description="Acidic residues" evidence="1">
    <location>
        <begin position="253"/>
        <end position="266"/>
    </location>
</feature>
<feature type="region of interest" description="Disordered" evidence="1">
    <location>
        <begin position="46"/>
        <end position="275"/>
    </location>
</feature>
<dbReference type="OrthoDB" id="3550095at2759"/>
<evidence type="ECO:0000256" key="1">
    <source>
        <dbReference type="SAM" id="MobiDB-lite"/>
    </source>
</evidence>
<keyword evidence="3" id="KW-1185">Reference proteome</keyword>
<name>A0A9P8QLA7_9HYPO</name>
<evidence type="ECO:0000313" key="2">
    <source>
        <dbReference type="EMBL" id="KAH6608390.1"/>
    </source>
</evidence>
<feature type="compositionally biased region" description="Polar residues" evidence="1">
    <location>
        <begin position="122"/>
        <end position="133"/>
    </location>
</feature>
<comment type="caution">
    <text evidence="2">The sequence shown here is derived from an EMBL/GenBank/DDBJ whole genome shotgun (WGS) entry which is preliminary data.</text>
</comment>
<feature type="compositionally biased region" description="Basic residues" evidence="1">
    <location>
        <begin position="52"/>
        <end position="61"/>
    </location>
</feature>
<dbReference type="Proteomes" id="UP000827724">
    <property type="component" value="Unassembled WGS sequence"/>
</dbReference>
<gene>
    <name evidence="2" type="ORF">Trco_001736</name>
</gene>
<dbReference type="EMBL" id="JAIWOZ010000002">
    <property type="protein sequence ID" value="KAH6608390.1"/>
    <property type="molecule type" value="Genomic_DNA"/>
</dbReference>
<evidence type="ECO:0000313" key="3">
    <source>
        <dbReference type="Proteomes" id="UP000827724"/>
    </source>
</evidence>
<accession>A0A9P8QLA7</accession>
<feature type="compositionally biased region" description="Basic and acidic residues" evidence="1">
    <location>
        <begin position="236"/>
        <end position="252"/>
    </location>
</feature>
<reference evidence="2" key="1">
    <citation type="submission" date="2021-08" db="EMBL/GenBank/DDBJ databases">
        <title>Chromosome-Level Trichoderma cornu-damae using Hi-C Data.</title>
        <authorList>
            <person name="Kim C.S."/>
        </authorList>
    </citation>
    <scope>NUCLEOTIDE SEQUENCE</scope>
    <source>
        <strain evidence="2">KA19-0412C</strain>
    </source>
</reference>
<protein>
    <submittedName>
        <fullName evidence="2">Zinc finger domain-containing</fullName>
    </submittedName>
</protein>
<proteinExistence type="predicted"/>
<organism evidence="2 3">
    <name type="scientific">Trichoderma cornu-damae</name>
    <dbReference type="NCBI Taxonomy" id="654480"/>
    <lineage>
        <taxon>Eukaryota</taxon>
        <taxon>Fungi</taxon>
        <taxon>Dikarya</taxon>
        <taxon>Ascomycota</taxon>
        <taxon>Pezizomycotina</taxon>
        <taxon>Sordariomycetes</taxon>
        <taxon>Hypocreomycetidae</taxon>
        <taxon>Hypocreales</taxon>
        <taxon>Hypocreaceae</taxon>
        <taxon>Trichoderma</taxon>
    </lineage>
</organism>
<sequence length="326" mass="36921">MARLLRPQWAMRLNLLGRRHRHRHRRHILLRMVHIRLPGLPPRLATRLKPPTLRHTRKHHMDRLPSSQKAEVPVDAEGTKDAKLLPTPGLQERDAGFGPEASKTGSRKALAAAEKLAWDNGQDPQQNHDQPNSRGPGEESQAVSEPVKTRISDNKPERLDQRPLANGEAVPTYDNEWLPQKPQCDGKDGASTLVSFHSDMSRPNGKHKRPYDESGDERQPKRRKSSGSFTGGLNDARGDNRKEAQHDARQEAQGDDDPPEQEEDDQALPQLERRPRIWASTSGKIVWHCQRYSAAVNQMQTLHTGGFLTAVPPPDLPWRRHPFRAQ</sequence>
<feature type="compositionally biased region" description="Basic and acidic residues" evidence="1">
    <location>
        <begin position="210"/>
        <end position="219"/>
    </location>
</feature>